<reference evidence="6 7" key="1">
    <citation type="journal article" date="2020" name="mSystems">
        <title>Defining Genomic and Predicted Metabolic Features of the Acetobacterium Genus.</title>
        <authorList>
            <person name="Ross D.E."/>
            <person name="Marshall C.W."/>
            <person name="Gulliver D."/>
            <person name="May H.D."/>
            <person name="Norman R.S."/>
        </authorList>
    </citation>
    <scope>NUCLEOTIDE SEQUENCE [LARGE SCALE GENOMIC DNA]</scope>
    <source>
        <strain evidence="6 7">DSM 4132</strain>
    </source>
</reference>
<keyword evidence="3" id="KW-0175">Coiled coil</keyword>
<dbReference type="RefSeq" id="WP_186895131.1">
    <property type="nucleotide sequence ID" value="NZ_WJBE01000019.1"/>
</dbReference>
<dbReference type="InterPro" id="IPR032781">
    <property type="entry name" value="ABC_tran_Xtn"/>
</dbReference>
<accession>A0ABR6Z0I0</accession>
<dbReference type="InterPro" id="IPR051309">
    <property type="entry name" value="ABCF_ATPase"/>
</dbReference>
<feature type="compositionally biased region" description="Basic and acidic residues" evidence="4">
    <location>
        <begin position="536"/>
        <end position="557"/>
    </location>
</feature>
<gene>
    <name evidence="6" type="ORF">GH811_15505</name>
</gene>
<evidence type="ECO:0000256" key="4">
    <source>
        <dbReference type="SAM" id="MobiDB-lite"/>
    </source>
</evidence>
<feature type="domain" description="ABC transporter" evidence="5">
    <location>
        <begin position="319"/>
        <end position="536"/>
    </location>
</feature>
<proteinExistence type="predicted"/>
<keyword evidence="7" id="KW-1185">Reference proteome</keyword>
<dbReference type="EMBL" id="WJBE01000019">
    <property type="protein sequence ID" value="MBC3901023.1"/>
    <property type="molecule type" value="Genomic_DNA"/>
</dbReference>
<feature type="region of interest" description="Disordered" evidence="4">
    <location>
        <begin position="532"/>
        <end position="563"/>
    </location>
</feature>
<name>A0ABR6Z0I0_9FIRM</name>
<feature type="domain" description="ABC transporter" evidence="5">
    <location>
        <begin position="4"/>
        <end position="255"/>
    </location>
</feature>
<dbReference type="Proteomes" id="UP000622405">
    <property type="component" value="Unassembled WGS sequence"/>
</dbReference>
<dbReference type="SMART" id="SM00382">
    <property type="entry name" value="AAA"/>
    <property type="match status" value="2"/>
</dbReference>
<dbReference type="CDD" id="cd03221">
    <property type="entry name" value="ABCF_EF-3"/>
    <property type="match status" value="2"/>
</dbReference>
<dbReference type="InterPro" id="IPR027417">
    <property type="entry name" value="P-loop_NTPase"/>
</dbReference>
<dbReference type="Gene3D" id="3.40.50.300">
    <property type="entry name" value="P-loop containing nucleotide triphosphate hydrolases"/>
    <property type="match status" value="2"/>
</dbReference>
<dbReference type="PROSITE" id="PS50893">
    <property type="entry name" value="ABC_TRANSPORTER_2"/>
    <property type="match status" value="2"/>
</dbReference>
<keyword evidence="2 6" id="KW-0067">ATP-binding</keyword>
<dbReference type="SUPFAM" id="SSF52540">
    <property type="entry name" value="P-loop containing nucleoside triphosphate hydrolases"/>
    <property type="match status" value="2"/>
</dbReference>
<feature type="coiled-coil region" evidence="3">
    <location>
        <begin position="603"/>
        <end position="630"/>
    </location>
</feature>
<evidence type="ECO:0000313" key="6">
    <source>
        <dbReference type="EMBL" id="MBC3901023.1"/>
    </source>
</evidence>
<dbReference type="PANTHER" id="PTHR42855">
    <property type="entry name" value="ABC TRANSPORTER ATP-BINDING SUBUNIT"/>
    <property type="match status" value="1"/>
</dbReference>
<dbReference type="GO" id="GO:0005524">
    <property type="term" value="F:ATP binding"/>
    <property type="evidence" value="ECO:0007669"/>
    <property type="project" value="UniProtKB-KW"/>
</dbReference>
<evidence type="ECO:0000313" key="7">
    <source>
        <dbReference type="Proteomes" id="UP000622405"/>
    </source>
</evidence>
<dbReference type="PANTHER" id="PTHR42855:SF1">
    <property type="entry name" value="ABC TRANSPORTER DOMAIN-CONTAINING PROTEIN"/>
    <property type="match status" value="1"/>
</dbReference>
<protein>
    <submittedName>
        <fullName evidence="6">ATP-binding cassette domain-containing protein</fullName>
    </submittedName>
</protein>
<dbReference type="InterPro" id="IPR003593">
    <property type="entry name" value="AAA+_ATPase"/>
</dbReference>
<dbReference type="Pfam" id="PF00005">
    <property type="entry name" value="ABC_tran"/>
    <property type="match status" value="2"/>
</dbReference>
<evidence type="ECO:0000256" key="3">
    <source>
        <dbReference type="SAM" id="Coils"/>
    </source>
</evidence>
<comment type="caution">
    <text evidence="6">The sequence shown here is derived from an EMBL/GenBank/DDBJ whole genome shotgun (WGS) entry which is preliminary data.</text>
</comment>
<evidence type="ECO:0000259" key="5">
    <source>
        <dbReference type="PROSITE" id="PS50893"/>
    </source>
</evidence>
<keyword evidence="1" id="KW-0547">Nucleotide-binding</keyword>
<organism evidence="6 7">
    <name type="scientific">Acetobacterium malicum</name>
    <dbReference type="NCBI Taxonomy" id="52692"/>
    <lineage>
        <taxon>Bacteria</taxon>
        <taxon>Bacillati</taxon>
        <taxon>Bacillota</taxon>
        <taxon>Clostridia</taxon>
        <taxon>Eubacteriales</taxon>
        <taxon>Eubacteriaceae</taxon>
        <taxon>Acetobacterium</taxon>
    </lineage>
</organism>
<dbReference type="PROSITE" id="PS00211">
    <property type="entry name" value="ABC_TRANSPORTER_1"/>
    <property type="match status" value="1"/>
</dbReference>
<evidence type="ECO:0000256" key="1">
    <source>
        <dbReference type="ARBA" id="ARBA00022741"/>
    </source>
</evidence>
<dbReference type="InterPro" id="IPR017871">
    <property type="entry name" value="ABC_transporter-like_CS"/>
</dbReference>
<dbReference type="InterPro" id="IPR003439">
    <property type="entry name" value="ABC_transporter-like_ATP-bd"/>
</dbReference>
<dbReference type="Pfam" id="PF12848">
    <property type="entry name" value="ABC_tran_Xtn"/>
    <property type="match status" value="1"/>
</dbReference>
<sequence>MNIASIENLKKTYGVKTLFNQLSFSIADTDKIGVIGINGSGKTSLLRIIGNLDSPDAGEVKFFGTKRVEILSQDPDLDPNTTVLSQVFSANSPEMNLVRDYESTLAALEGSPEDPTLQKRLMSLSQRIDDENLWNLKSQVETILSQLGIHDYHKQIGQLSGGQRKRVAMASALLTPCDLLILDEPTNHLDNDTIAWLENYLLNRKGALLMVTHDRYFLDRVVTKTIELDKGNLYEYTGNYSDFLEQKANRREAQTAIEAKRQNLYRRELAWIRRGARARTTKQKARIQRFDEIKERATDLSENQMEISVGFSRLGKKVIEIEHLSKSFGPQKIIADFSMILGPSERIGIIGKNGYGKSTLLNLLAGKLSPDGGTITLGDTVKLGYFSQESEDMDLSLRAIDYIREKAEVMENSRGETVTAAQMMELFLFDKNSQWVYISELSGGERRRLYLLGILMMAPNVLLFDEPTNDLDIDTLTILEAYLDEFQGSVLTVSHDRYFLDRTCEQIFSFNGKGQITTQTGNYSDYIKKHPLTGLGHREDTPEQTVKKTEAPPSEKPKTRKPGLTYKEKREQEALLLDLEAKDQRLDFVTKKLSEITKDYTILQELAEEKAVLEEELLEIMDRLEKLENLEKGD</sequence>
<evidence type="ECO:0000256" key="2">
    <source>
        <dbReference type="ARBA" id="ARBA00022840"/>
    </source>
</evidence>